<reference evidence="2" key="2">
    <citation type="submission" date="2020-02" db="EMBL/GenBank/DDBJ databases">
        <authorList>
            <consortium name="NCBI Pathogen Detection Project"/>
        </authorList>
    </citation>
    <scope>NUCLEOTIDE SEQUENCE</scope>
    <source>
        <strain evidence="2">MA.CK_97/00003274</strain>
    </source>
</reference>
<dbReference type="GO" id="GO:0004519">
    <property type="term" value="F:endonuclease activity"/>
    <property type="evidence" value="ECO:0007669"/>
    <property type="project" value="UniProtKB-KW"/>
</dbReference>
<accession>A0A759M6F1</accession>
<reference evidence="2" key="1">
    <citation type="journal article" date="2018" name="Genome Biol.">
        <title>SKESA: strategic k-mer extension for scrupulous assemblies.</title>
        <authorList>
            <person name="Souvorov A."/>
            <person name="Agarwala R."/>
            <person name="Lipman D.J."/>
        </authorList>
    </citation>
    <scope>NUCLEOTIDE SEQUENCE</scope>
    <source>
        <strain evidence="2">MA.CK_97/00003274</strain>
    </source>
</reference>
<gene>
    <name evidence="2" type="ORF">G8R56_001978</name>
</gene>
<keyword evidence="2" id="KW-0378">Hydrolase</keyword>
<keyword evidence="2" id="KW-0255">Endonuclease</keyword>
<dbReference type="AlphaFoldDB" id="A0A759M6F1"/>
<evidence type="ECO:0000313" key="2">
    <source>
        <dbReference type="EMBL" id="HAG1963784.1"/>
    </source>
</evidence>
<feature type="domain" description="HNH endonuclease 5" evidence="1">
    <location>
        <begin position="38"/>
        <end position="89"/>
    </location>
</feature>
<sequence>METIRERTIFYEDNYTPLFFAIILKGDKEILIGMEDKCRFCGKSHAETTFKNKSHAIPLCLGNYVYISRDECDKCNKIFSEGIEDHLDKYTKPFRLIGKIKGRKKIPSYRSKDRRSRFSYNNQNKMAEIVDVIGCEKTEMDFVNKKIKYTFDREPYIPIAVYKALVKIGISLMPDSLLPLFTQSVDWIKDENHNNTLLKPANVMYKFVPGERPNKGMIIQLLHKKSVELEGYPSCFLVMAFGNIILQVMIPSDLDMVDNNVKMTFIAVPTPFDEGWKYGDPEQCILDLTSGELKVNDTFTVSFKADDIIPVDVNSLGEIQK</sequence>
<organism evidence="2">
    <name type="scientific">Salmonella enterica</name>
    <name type="common">Salmonella choleraesuis</name>
    <dbReference type="NCBI Taxonomy" id="28901"/>
    <lineage>
        <taxon>Bacteria</taxon>
        <taxon>Pseudomonadati</taxon>
        <taxon>Pseudomonadota</taxon>
        <taxon>Gammaproteobacteria</taxon>
        <taxon>Enterobacterales</taxon>
        <taxon>Enterobacteriaceae</taxon>
        <taxon>Salmonella</taxon>
    </lineage>
</organism>
<comment type="caution">
    <text evidence="2">The sequence shown here is derived from an EMBL/GenBank/DDBJ whole genome shotgun (WGS) entry which is preliminary data.</text>
</comment>
<dbReference type="InterPro" id="IPR029471">
    <property type="entry name" value="HNH_5"/>
</dbReference>
<dbReference type="EMBL" id="DAAXPA010000004">
    <property type="protein sequence ID" value="HAG1963784.1"/>
    <property type="molecule type" value="Genomic_DNA"/>
</dbReference>
<protein>
    <submittedName>
        <fullName evidence="2">HNH endonuclease</fullName>
    </submittedName>
</protein>
<keyword evidence="2" id="KW-0540">Nuclease</keyword>
<evidence type="ECO:0000259" key="1">
    <source>
        <dbReference type="Pfam" id="PF14279"/>
    </source>
</evidence>
<proteinExistence type="predicted"/>
<dbReference type="Pfam" id="PF14279">
    <property type="entry name" value="HNH_5"/>
    <property type="match status" value="1"/>
</dbReference>
<name>A0A759M6F1_SALER</name>